<dbReference type="FunFam" id="3.40.50.2300:FF:000039">
    <property type="entry name" value="RNA polymerase II subunit A C-terminal domain phosphatase"/>
    <property type="match status" value="1"/>
</dbReference>
<dbReference type="STRING" id="246404.A0A507DL14"/>
<evidence type="ECO:0000256" key="7">
    <source>
        <dbReference type="ARBA" id="ARBA00047761"/>
    </source>
</evidence>
<evidence type="ECO:0000256" key="4">
    <source>
        <dbReference type="ARBA" id="ARBA00022801"/>
    </source>
</evidence>
<dbReference type="GO" id="GO:0008420">
    <property type="term" value="F:RNA polymerase II CTD heptapeptide repeat phosphatase activity"/>
    <property type="evidence" value="ECO:0007669"/>
    <property type="project" value="UniProtKB-ARBA"/>
</dbReference>
<dbReference type="GO" id="GO:0031124">
    <property type="term" value="P:mRNA 3'-end processing"/>
    <property type="evidence" value="ECO:0007669"/>
    <property type="project" value="UniProtKB-ARBA"/>
</dbReference>
<dbReference type="EC" id="3.1.3.16" evidence="9"/>
<evidence type="ECO:0000256" key="8">
    <source>
        <dbReference type="ARBA" id="ARBA00048336"/>
    </source>
</evidence>
<name>A0A507DL14_9FUNG</name>
<dbReference type="EMBL" id="QEAP01001096">
    <property type="protein sequence ID" value="TPX51945.1"/>
    <property type="molecule type" value="Genomic_DNA"/>
</dbReference>
<evidence type="ECO:0000256" key="9">
    <source>
        <dbReference type="RuleBase" id="RU369031"/>
    </source>
</evidence>
<feature type="compositionally biased region" description="Low complexity" evidence="10">
    <location>
        <begin position="11"/>
        <end position="26"/>
    </location>
</feature>
<keyword evidence="12" id="KW-1185">Reference proteome</keyword>
<evidence type="ECO:0000256" key="1">
    <source>
        <dbReference type="ARBA" id="ARBA00004123"/>
    </source>
</evidence>
<dbReference type="Pfam" id="PF04722">
    <property type="entry name" value="Ssu72"/>
    <property type="match status" value="1"/>
</dbReference>
<keyword evidence="5 9" id="KW-0904">Protein phosphatase</keyword>
<comment type="catalytic activity">
    <reaction evidence="8 9">
        <text>O-phospho-L-threonyl-[protein] + H2O = L-threonyl-[protein] + phosphate</text>
        <dbReference type="Rhea" id="RHEA:47004"/>
        <dbReference type="Rhea" id="RHEA-COMP:11060"/>
        <dbReference type="Rhea" id="RHEA-COMP:11605"/>
        <dbReference type="ChEBI" id="CHEBI:15377"/>
        <dbReference type="ChEBI" id="CHEBI:30013"/>
        <dbReference type="ChEBI" id="CHEBI:43474"/>
        <dbReference type="ChEBI" id="CHEBI:61977"/>
        <dbReference type="EC" id="3.1.3.16"/>
    </reaction>
</comment>
<dbReference type="InterPro" id="IPR006811">
    <property type="entry name" value="RNA_pol_II_suA"/>
</dbReference>
<protein>
    <recommendedName>
        <fullName evidence="9">RNA polymerase II subunit A C-terminal domain phosphatase SSU72</fullName>
        <shortName evidence="9">CTD phosphatase SSU72</shortName>
        <ecNumber evidence="9">3.1.3.16</ecNumber>
    </recommendedName>
</protein>
<accession>A0A507DL14</accession>
<keyword evidence="6 9" id="KW-0539">Nucleus</keyword>
<comment type="function">
    <text evidence="9">Component of the cleavage and polyadenylation factor (CPF) complex, which plays a key role in polyadenylation-dependent pre-mRNA 3'-end formation and cooperates with cleavage factors including the CFIA complex and NAB4/CFIB. SSU72 is required for 3'-end formation of snoRNAs.</text>
</comment>
<evidence type="ECO:0000313" key="12">
    <source>
        <dbReference type="Proteomes" id="UP000320333"/>
    </source>
</evidence>
<organism evidence="11 12">
    <name type="scientific">Chytriomyces confervae</name>
    <dbReference type="NCBI Taxonomy" id="246404"/>
    <lineage>
        <taxon>Eukaryota</taxon>
        <taxon>Fungi</taxon>
        <taxon>Fungi incertae sedis</taxon>
        <taxon>Chytridiomycota</taxon>
        <taxon>Chytridiomycota incertae sedis</taxon>
        <taxon>Chytridiomycetes</taxon>
        <taxon>Chytridiales</taxon>
        <taxon>Chytriomycetaceae</taxon>
        <taxon>Chytriomyces</taxon>
    </lineage>
</organism>
<evidence type="ECO:0000256" key="10">
    <source>
        <dbReference type="SAM" id="MobiDB-lite"/>
    </source>
</evidence>
<dbReference type="Gene3D" id="3.40.50.2300">
    <property type="match status" value="2"/>
</dbReference>
<comment type="caution">
    <text evidence="11">The sequence shown here is derived from an EMBL/GenBank/DDBJ whole genome shotgun (WGS) entry which is preliminary data.</text>
</comment>
<comment type="similarity">
    <text evidence="2 9">Belongs to the SSU72 phosphatase family.</text>
</comment>
<feature type="compositionally biased region" description="Basic and acidic residues" evidence="10">
    <location>
        <begin position="39"/>
        <end position="59"/>
    </location>
</feature>
<comment type="catalytic activity">
    <reaction evidence="7 9">
        <text>O-phospho-L-seryl-[protein] + H2O = L-seryl-[protein] + phosphate</text>
        <dbReference type="Rhea" id="RHEA:20629"/>
        <dbReference type="Rhea" id="RHEA-COMP:9863"/>
        <dbReference type="Rhea" id="RHEA-COMP:11604"/>
        <dbReference type="ChEBI" id="CHEBI:15377"/>
        <dbReference type="ChEBI" id="CHEBI:29999"/>
        <dbReference type="ChEBI" id="CHEBI:43474"/>
        <dbReference type="ChEBI" id="CHEBI:83421"/>
        <dbReference type="EC" id="3.1.3.16"/>
    </reaction>
</comment>
<comment type="subcellular location">
    <subcellularLocation>
        <location evidence="1 9">Nucleus</location>
    </subcellularLocation>
</comment>
<keyword evidence="3 9" id="KW-0507">mRNA processing</keyword>
<dbReference type="OrthoDB" id="57957at2759"/>
<evidence type="ECO:0000256" key="3">
    <source>
        <dbReference type="ARBA" id="ARBA00022664"/>
    </source>
</evidence>
<comment type="function">
    <text evidence="9">Processively dephosphorylates Ser-5 of the heptad repeats YSPTSPS in the C-terminal domain of the largest RNA polymerase II subunit (RPB1).</text>
</comment>
<feature type="region of interest" description="Disordered" evidence="10">
    <location>
        <begin position="1"/>
        <end position="59"/>
    </location>
</feature>
<dbReference type="AlphaFoldDB" id="A0A507DL14"/>
<keyword evidence="4 9" id="KW-0378">Hydrolase</keyword>
<evidence type="ECO:0000256" key="6">
    <source>
        <dbReference type="ARBA" id="ARBA00023242"/>
    </source>
</evidence>
<dbReference type="Proteomes" id="UP000320333">
    <property type="component" value="Unassembled WGS sequence"/>
</dbReference>
<dbReference type="GO" id="GO:0005847">
    <property type="term" value="C:mRNA cleavage and polyadenylation specificity factor complex"/>
    <property type="evidence" value="ECO:0007669"/>
    <property type="project" value="UniProtKB-ARBA"/>
</dbReference>
<dbReference type="PANTHER" id="PTHR20383">
    <property type="entry name" value="RNA POLYMERASE II SUBUNIT A C-TERMINAL DOMAIN PHOSPHATASE"/>
    <property type="match status" value="1"/>
</dbReference>
<evidence type="ECO:0000313" key="11">
    <source>
        <dbReference type="EMBL" id="TPX51945.1"/>
    </source>
</evidence>
<evidence type="ECO:0000256" key="5">
    <source>
        <dbReference type="ARBA" id="ARBA00022912"/>
    </source>
</evidence>
<proteinExistence type="inferred from homology"/>
<comment type="subunit">
    <text evidence="9">Component of the cleavage and polyadenylation factor (CPF) complex.</text>
</comment>
<sequence>MSSRRDPRNRSTAASSASSGSNASAVSKRRRDSQDDRDDYERDRDRDRRQVHNPKDSQAVSKERVLFAVICASNMNRSMEGHHVLALNGFKIESYGTGSAVRLPGPSIDRPNVYPFGTEYEAIHRDLVSKDRALYTQNGLLTMLERNIKTKRAPESWQDCRKIFNVIFTCEERCYDAVLEELMDRGEKLSIPVHVINLEIRDNAEDAHVGGKLFIELATLIEHSKDHEHEMTQILEDFQVRTKANILHSICYF</sequence>
<gene>
    <name evidence="11" type="ORF">CcCBS67573_g09975</name>
</gene>
<evidence type="ECO:0000256" key="2">
    <source>
        <dbReference type="ARBA" id="ARBA00008978"/>
    </source>
</evidence>
<reference evidence="11 12" key="1">
    <citation type="journal article" date="2019" name="Sci. Rep.">
        <title>Comparative genomics of chytrid fungi reveal insights into the obligate biotrophic and pathogenic lifestyle of Synchytrium endobioticum.</title>
        <authorList>
            <person name="van de Vossenberg B.T.L.H."/>
            <person name="Warris S."/>
            <person name="Nguyen H.D.T."/>
            <person name="van Gent-Pelzer M.P.E."/>
            <person name="Joly D.L."/>
            <person name="van de Geest H.C."/>
            <person name="Bonants P.J.M."/>
            <person name="Smith D.S."/>
            <person name="Levesque C.A."/>
            <person name="van der Lee T.A.J."/>
        </authorList>
    </citation>
    <scope>NUCLEOTIDE SEQUENCE [LARGE SCALE GENOMIC DNA]</scope>
    <source>
        <strain evidence="11 12">CBS 675.73</strain>
    </source>
</reference>